<keyword evidence="9" id="KW-1185">Reference proteome</keyword>
<evidence type="ECO:0000256" key="1">
    <source>
        <dbReference type="ARBA" id="ARBA00004141"/>
    </source>
</evidence>
<dbReference type="KEGG" id="bpsi:IX83_01835"/>
<evidence type="ECO:0000259" key="6">
    <source>
        <dbReference type="Pfam" id="PF12805"/>
    </source>
</evidence>
<feature type="transmembrane region" description="Helical" evidence="5">
    <location>
        <begin position="80"/>
        <end position="98"/>
    </location>
</feature>
<sequence length="722" mass="82228">MYSPDLYFAAKQSIGILSIGLFCYLLNLSDYITLPMTAGAWCVSATDNQTSNKRSRAIDMIVASLLGAWTSFVISLTSTYPILCGLLAIGFIFVYSMFNVFGQRTTAIAYGCSLLMILTMRNEYPPNMAISIALYTLLGCIVYCTYSMIVSYFLRRQEDRKILARAIFATAKYINLRSKFYDINNDLEDCYRQLRPAASDMVESQTTARYVLSRTRTINSKENILLWNIYSDVMELLNTMVSSQTDYRSLREVFKDNDILLFMRDTLSKLSLTLDEIAQALTSGQAYTYRNTAKAELRALEYEILQQKEANLNISNPDLYLLLIRIVRRLRNATSIINRMSDHLRNQHISSELTEASKREKHLAKKMTSSPIVLKDFFTNLNIHSVFFRYALRVTIAFAVVWAGATLLNLYLGHETWVHTFGSHIYWVNITLILVLRPGYSLTRQRIGYRLIGTMIGCLIVIGLFVFAQNNIIYLVTLVLCMIIGKALAGSGDYRISVTFITIYVLLGFHFLLPESKILFVGERAFDTFLACVIGYICSMLFPYWECDGIDKLAKKAIQENYLHFCKCLDFAKENLGKQVSTKTGSLDTCAKALNAQVAFSNSLTRMLNEPKSHQKHIEQYNSLVTHGDSIYNLIPFLISELESLSEIPSRTQAHIEFIKNCLNLECEQVGERPTLFDTADQYQGLIYPLKQLQLAAIAIRQRSEELHYIDSPNNQTIPTEH</sequence>
<feature type="domain" description="Integral membrane protein YccS N-terminal" evidence="6">
    <location>
        <begin position="62"/>
        <end position="332"/>
    </location>
</feature>
<evidence type="ECO:0000256" key="4">
    <source>
        <dbReference type="ARBA" id="ARBA00023136"/>
    </source>
</evidence>
<organism evidence="8 9">
    <name type="scientific">Basilea psittacipulmonis DSM 24701</name>
    <dbReference type="NCBI Taxonomy" id="1072685"/>
    <lineage>
        <taxon>Bacteria</taxon>
        <taxon>Pseudomonadati</taxon>
        <taxon>Pseudomonadota</taxon>
        <taxon>Betaproteobacteria</taxon>
        <taxon>Burkholderiales</taxon>
        <taxon>Alcaligenaceae</taxon>
        <taxon>Basilea</taxon>
    </lineage>
</organism>
<feature type="transmembrane region" description="Helical" evidence="5">
    <location>
        <begin position="448"/>
        <end position="466"/>
    </location>
</feature>
<dbReference type="STRING" id="1072685.IX83_01835"/>
<keyword evidence="3 5" id="KW-1133">Transmembrane helix</keyword>
<dbReference type="Pfam" id="PF13515">
    <property type="entry name" value="FUSC_2"/>
    <property type="match status" value="1"/>
</dbReference>
<dbReference type="AlphaFoldDB" id="A0A077DGG0"/>
<keyword evidence="4 5" id="KW-0472">Membrane</keyword>
<feature type="transmembrane region" description="Helical" evidence="5">
    <location>
        <begin position="472"/>
        <end position="489"/>
    </location>
</feature>
<keyword evidence="2 5" id="KW-0812">Transmembrane</keyword>
<gene>
    <name evidence="8" type="ORF">IX83_01835</name>
</gene>
<dbReference type="GO" id="GO:0016020">
    <property type="term" value="C:membrane"/>
    <property type="evidence" value="ECO:0007669"/>
    <property type="project" value="UniProtKB-SubCell"/>
</dbReference>
<evidence type="ECO:0000313" key="8">
    <source>
        <dbReference type="EMBL" id="AIL32218.1"/>
    </source>
</evidence>
<dbReference type="InterPro" id="IPR032692">
    <property type="entry name" value="YccS_N"/>
</dbReference>
<feature type="transmembrane region" description="Helical" evidence="5">
    <location>
        <begin position="417"/>
        <end position="436"/>
    </location>
</feature>
<feature type="transmembrane region" description="Helical" evidence="5">
    <location>
        <begin position="6"/>
        <end position="26"/>
    </location>
</feature>
<dbReference type="Proteomes" id="UP000028945">
    <property type="component" value="Chromosome"/>
</dbReference>
<feature type="transmembrane region" description="Helical" evidence="5">
    <location>
        <begin position="390"/>
        <end position="411"/>
    </location>
</feature>
<feature type="domain" description="Integral membrane bound transporter" evidence="7">
    <location>
        <begin position="411"/>
        <end position="537"/>
    </location>
</feature>
<dbReference type="eggNOG" id="COG1289">
    <property type="taxonomic scope" value="Bacteria"/>
</dbReference>
<evidence type="ECO:0000256" key="2">
    <source>
        <dbReference type="ARBA" id="ARBA00022692"/>
    </source>
</evidence>
<protein>
    <submittedName>
        <fullName evidence="8">Uncharacterized protein</fullName>
    </submittedName>
</protein>
<dbReference type="InterPro" id="IPR049453">
    <property type="entry name" value="Memb_transporter_dom"/>
</dbReference>
<feature type="transmembrane region" description="Helical" evidence="5">
    <location>
        <begin position="128"/>
        <end position="154"/>
    </location>
</feature>
<dbReference type="EMBL" id="CP009238">
    <property type="protein sequence ID" value="AIL32218.1"/>
    <property type="molecule type" value="Genomic_DNA"/>
</dbReference>
<feature type="transmembrane region" description="Helical" evidence="5">
    <location>
        <begin position="496"/>
        <end position="513"/>
    </location>
</feature>
<proteinExistence type="predicted"/>
<dbReference type="HOGENOM" id="CLU_013315_0_1_4"/>
<dbReference type="Pfam" id="PF12805">
    <property type="entry name" value="FUSC-like"/>
    <property type="match status" value="1"/>
</dbReference>
<feature type="transmembrane region" description="Helical" evidence="5">
    <location>
        <begin position="105"/>
        <end position="122"/>
    </location>
</feature>
<name>A0A077DGG0_9BURK</name>
<accession>A0A077DGG0</accession>
<evidence type="ECO:0000256" key="5">
    <source>
        <dbReference type="SAM" id="Phobius"/>
    </source>
</evidence>
<reference evidence="8 9" key="1">
    <citation type="journal article" date="2014" name="BMC Genomics">
        <title>A genomic perspective on a new bacterial genus and species from the Alcaligenaceae family, Basilea psittacipulmonis.</title>
        <authorList>
            <person name="Whiteson K.L."/>
            <person name="Hernandez D."/>
            <person name="Lazarevic V."/>
            <person name="Gaia N."/>
            <person name="Farinelli L."/>
            <person name="Francois P."/>
            <person name="Pilo P."/>
            <person name="Frey J."/>
            <person name="Schrenzel J."/>
        </authorList>
    </citation>
    <scope>NUCLEOTIDE SEQUENCE [LARGE SCALE GENOMIC DNA]</scope>
    <source>
        <strain evidence="8 9">DSM 24701</strain>
    </source>
</reference>
<comment type="subcellular location">
    <subcellularLocation>
        <location evidence="1">Membrane</location>
        <topology evidence="1">Multi-pass membrane protein</topology>
    </subcellularLocation>
</comment>
<evidence type="ECO:0000259" key="7">
    <source>
        <dbReference type="Pfam" id="PF13515"/>
    </source>
</evidence>
<feature type="transmembrane region" description="Helical" evidence="5">
    <location>
        <begin position="525"/>
        <end position="545"/>
    </location>
</feature>
<evidence type="ECO:0000256" key="3">
    <source>
        <dbReference type="ARBA" id="ARBA00022989"/>
    </source>
</evidence>
<evidence type="ECO:0000313" key="9">
    <source>
        <dbReference type="Proteomes" id="UP000028945"/>
    </source>
</evidence>